<evidence type="ECO:0000313" key="2">
    <source>
        <dbReference type="EMBL" id="MEE2041267.1"/>
    </source>
</evidence>
<feature type="compositionally biased region" description="Basic and acidic residues" evidence="1">
    <location>
        <begin position="64"/>
        <end position="81"/>
    </location>
</feature>
<name>A0ABU7KGE0_9ACTN</name>
<evidence type="ECO:0000313" key="3">
    <source>
        <dbReference type="Proteomes" id="UP001356095"/>
    </source>
</evidence>
<dbReference type="EMBL" id="JAUZMY010000045">
    <property type="protein sequence ID" value="MEE2041267.1"/>
    <property type="molecule type" value="Genomic_DNA"/>
</dbReference>
<reference evidence="2 3" key="1">
    <citation type="submission" date="2023-08" db="EMBL/GenBank/DDBJ databases">
        <authorList>
            <person name="Girao M."/>
            <person name="Carvalho M.F."/>
        </authorList>
    </citation>
    <scope>NUCLEOTIDE SEQUENCE [LARGE SCALE GENOMIC DNA]</scope>
    <source>
        <strain evidence="2 3">CT-R113</strain>
    </source>
</reference>
<protein>
    <submittedName>
        <fullName evidence="2">Uncharacterized protein</fullName>
    </submittedName>
</protein>
<proteinExistence type="predicted"/>
<dbReference type="Proteomes" id="UP001356095">
    <property type="component" value="Unassembled WGS sequence"/>
</dbReference>
<keyword evidence="3" id="KW-1185">Reference proteome</keyword>
<accession>A0ABU7KGE0</accession>
<comment type="caution">
    <text evidence="2">The sequence shown here is derived from an EMBL/GenBank/DDBJ whole genome shotgun (WGS) entry which is preliminary data.</text>
</comment>
<sequence>MHTRYVVRARTLPPHLQAARPGRPTVWDVTEAHTTRPVYHGVHTCPARAAEHAVRLNRCADAAAERDAQDDDGARAQDRARIAATRAPQEEAKPRRVRRRRRPTALPPRTAPWNGTLPDAADIITRVRAAGGSAAYVCANPSVCVQTGGRSPHAIRVTAPAEVTVLAGDMPPPLEGR</sequence>
<feature type="region of interest" description="Disordered" evidence="1">
    <location>
        <begin position="64"/>
        <end position="114"/>
    </location>
</feature>
<organism evidence="2 3">
    <name type="scientific">Nocardiopsis codii</name>
    <dbReference type="NCBI Taxonomy" id="3065942"/>
    <lineage>
        <taxon>Bacteria</taxon>
        <taxon>Bacillati</taxon>
        <taxon>Actinomycetota</taxon>
        <taxon>Actinomycetes</taxon>
        <taxon>Streptosporangiales</taxon>
        <taxon>Nocardiopsidaceae</taxon>
        <taxon>Nocardiopsis</taxon>
    </lineage>
</organism>
<gene>
    <name evidence="2" type="ORF">Q8791_28985</name>
</gene>
<dbReference type="RefSeq" id="WP_330095027.1">
    <property type="nucleotide sequence ID" value="NZ_JAUZMY010000045.1"/>
</dbReference>
<evidence type="ECO:0000256" key="1">
    <source>
        <dbReference type="SAM" id="MobiDB-lite"/>
    </source>
</evidence>